<dbReference type="Proteomes" id="UP000437638">
    <property type="component" value="Unassembled WGS sequence"/>
</dbReference>
<dbReference type="InterPro" id="IPR036633">
    <property type="entry name" value="Prn/Lys/Arg_de-COase_C_sf"/>
</dbReference>
<organism evidence="1 2">
    <name type="scientific">Vreelandella zhuhanensis</name>
    <dbReference type="NCBI Taxonomy" id="2684210"/>
    <lineage>
        <taxon>Bacteria</taxon>
        <taxon>Pseudomonadati</taxon>
        <taxon>Pseudomonadota</taxon>
        <taxon>Gammaproteobacteria</taxon>
        <taxon>Oceanospirillales</taxon>
        <taxon>Halomonadaceae</taxon>
        <taxon>Vreelandella</taxon>
    </lineage>
</organism>
<gene>
    <name evidence="1" type="ORF">GPM19_11420</name>
</gene>
<proteinExistence type="predicted"/>
<accession>A0A7X3KQS4</accession>
<dbReference type="SUPFAM" id="SSF55904">
    <property type="entry name" value="Ornithine decarboxylase C-terminal domain"/>
    <property type="match status" value="1"/>
</dbReference>
<evidence type="ECO:0000313" key="1">
    <source>
        <dbReference type="EMBL" id="MWJ28799.1"/>
    </source>
</evidence>
<evidence type="ECO:0000313" key="2">
    <source>
        <dbReference type="Proteomes" id="UP000437638"/>
    </source>
</evidence>
<name>A0A7X3KQS4_9GAMM</name>
<dbReference type="RefSeq" id="WP_202114811.1">
    <property type="nucleotide sequence ID" value="NZ_WTKP01000007.1"/>
</dbReference>
<dbReference type="Gene3D" id="3.90.100.10">
    <property type="entry name" value="Orn/Lys/Arg decarboxylase, C-terminal domain"/>
    <property type="match status" value="1"/>
</dbReference>
<sequence>MSFPPPGFPVLVPGQVISEEILYFLQALDVTEIHGYRPELGLVVFTEEALIDPAAG</sequence>
<dbReference type="AlphaFoldDB" id="A0A7X3KQS4"/>
<dbReference type="EMBL" id="WTKP01000007">
    <property type="protein sequence ID" value="MWJ28799.1"/>
    <property type="molecule type" value="Genomic_DNA"/>
</dbReference>
<comment type="caution">
    <text evidence="1">The sequence shown here is derived from an EMBL/GenBank/DDBJ whole genome shotgun (WGS) entry which is preliminary data.</text>
</comment>
<reference evidence="1 2" key="1">
    <citation type="submission" date="2019-12" db="EMBL/GenBank/DDBJ databases">
        <title>Halomonas rutogse sp. nov. isolated from two lakes on Tibetan Plateau.</title>
        <authorList>
            <person name="Gao P."/>
        </authorList>
    </citation>
    <scope>NUCLEOTIDE SEQUENCE [LARGE SCALE GENOMIC DNA]</scope>
    <source>
        <strain evidence="1 2">ZH2S</strain>
    </source>
</reference>
<protein>
    <recommendedName>
        <fullName evidence="3">Arginine decarboxylase</fullName>
    </recommendedName>
</protein>
<dbReference type="GO" id="GO:0003824">
    <property type="term" value="F:catalytic activity"/>
    <property type="evidence" value="ECO:0007669"/>
    <property type="project" value="InterPro"/>
</dbReference>
<evidence type="ECO:0008006" key="3">
    <source>
        <dbReference type="Google" id="ProtNLM"/>
    </source>
</evidence>
<keyword evidence="2" id="KW-1185">Reference proteome</keyword>